<evidence type="ECO:0000259" key="4">
    <source>
        <dbReference type="Pfam" id="PF09992"/>
    </source>
</evidence>
<feature type="signal peptide" evidence="2">
    <location>
        <begin position="1"/>
        <end position="30"/>
    </location>
</feature>
<dbReference type="InterPro" id="IPR029052">
    <property type="entry name" value="Metallo-depent_PP-like"/>
</dbReference>
<dbReference type="InterPro" id="IPR008963">
    <property type="entry name" value="Purple_acid_Pase-like_N"/>
</dbReference>
<evidence type="ECO:0000313" key="7">
    <source>
        <dbReference type="Proteomes" id="UP001357223"/>
    </source>
</evidence>
<dbReference type="InterPro" id="IPR015914">
    <property type="entry name" value="PAPs_N"/>
</dbReference>
<accession>A0ABZ2CF00</accession>
<evidence type="ECO:0000259" key="3">
    <source>
        <dbReference type="Pfam" id="PF00149"/>
    </source>
</evidence>
<gene>
    <name evidence="6" type="ORF">R4Z09_25565</name>
</gene>
<dbReference type="EMBL" id="CP137640">
    <property type="protein sequence ID" value="WVX80572.1"/>
    <property type="molecule type" value="Genomic_DNA"/>
</dbReference>
<evidence type="ECO:0000313" key="6">
    <source>
        <dbReference type="EMBL" id="WVX80572.1"/>
    </source>
</evidence>
<dbReference type="GO" id="GO:0016798">
    <property type="term" value="F:hydrolase activity, acting on glycosyl bonds"/>
    <property type="evidence" value="ECO:0007669"/>
    <property type="project" value="UniProtKB-KW"/>
</dbReference>
<evidence type="ECO:0000259" key="5">
    <source>
        <dbReference type="Pfam" id="PF16656"/>
    </source>
</evidence>
<dbReference type="SUPFAM" id="SSF56300">
    <property type="entry name" value="Metallo-dependent phosphatases"/>
    <property type="match status" value="1"/>
</dbReference>
<evidence type="ECO:0000256" key="2">
    <source>
        <dbReference type="SAM" id="SignalP"/>
    </source>
</evidence>
<dbReference type="Gene3D" id="3.60.21.10">
    <property type="match status" value="1"/>
</dbReference>
<name>A0ABZ2CF00_9BACI</name>
<dbReference type="InterPro" id="IPR018711">
    <property type="entry name" value="NAGPA"/>
</dbReference>
<dbReference type="Pfam" id="PF09992">
    <property type="entry name" value="NAGPA"/>
    <property type="match status" value="1"/>
</dbReference>
<evidence type="ECO:0000256" key="1">
    <source>
        <dbReference type="ARBA" id="ARBA00022729"/>
    </source>
</evidence>
<feature type="chain" id="PRO_5045309286" evidence="2">
    <location>
        <begin position="31"/>
        <end position="1375"/>
    </location>
</feature>
<reference evidence="6 7" key="1">
    <citation type="submission" date="2023-10" db="EMBL/GenBank/DDBJ databases">
        <title>Niallia locisalis sp.nov. isolated from a salt pond sample.</title>
        <authorList>
            <person name="Li X.-J."/>
            <person name="Dong L."/>
        </authorList>
    </citation>
    <scope>NUCLEOTIDE SEQUENCE [LARGE SCALE GENOMIC DNA]</scope>
    <source>
        <strain evidence="6 7">DSM 29761</strain>
    </source>
</reference>
<organism evidence="6 7">
    <name type="scientific">Niallia oryzisoli</name>
    <dbReference type="NCBI Taxonomy" id="1737571"/>
    <lineage>
        <taxon>Bacteria</taxon>
        <taxon>Bacillati</taxon>
        <taxon>Bacillota</taxon>
        <taxon>Bacilli</taxon>
        <taxon>Bacillales</taxon>
        <taxon>Bacillaceae</taxon>
        <taxon>Niallia</taxon>
    </lineage>
</organism>
<feature type="domain" description="Purple acid phosphatase N-terminal" evidence="5">
    <location>
        <begin position="989"/>
        <end position="1092"/>
    </location>
</feature>
<dbReference type="Pfam" id="PF00149">
    <property type="entry name" value="Metallophos"/>
    <property type="match status" value="1"/>
</dbReference>
<keyword evidence="6" id="KW-0326">Glycosidase</keyword>
<keyword evidence="1 2" id="KW-0732">Signal</keyword>
<proteinExistence type="predicted"/>
<keyword evidence="6" id="KW-0378">Hydrolase</keyword>
<dbReference type="Gene3D" id="2.60.40.380">
    <property type="entry name" value="Purple acid phosphatase-like, N-terminal"/>
    <property type="match status" value="1"/>
</dbReference>
<feature type="domain" description="Phosphodiester glycosidase" evidence="4">
    <location>
        <begin position="116"/>
        <end position="292"/>
    </location>
</feature>
<keyword evidence="7" id="KW-1185">Reference proteome</keyword>
<dbReference type="Proteomes" id="UP001357223">
    <property type="component" value="Chromosome"/>
</dbReference>
<feature type="domain" description="Calcineurin-like phosphoesterase" evidence="3">
    <location>
        <begin position="1101"/>
        <end position="1286"/>
    </location>
</feature>
<sequence>MRKKWSKRMSRVTLSLALAGSLISPSITSALGGYDLNSVVVQTPINEYQADLAPGVKEKHYSFEGKDGKKIESFVVDVDLQNPSVSIEAGTPNDGTRFGLQPVRQQAKAANSENHTVVAAVNADFYNMATGEPLGIVYKDGQAVKAQNGTNWRFFGIKKSGEAIIGDATEYEGIKDQLQEALGGNAILVKNGQIYQTPQTGADKEPRTAVGIKADGDVFFVVIDGRQEPYSAGISMPDLAQLMIDMGAVNALNLDGGGSSTFTTRELGGDNLEVDNQPSDRSERSVANTWLIVSKEPSDHQFHSAHIEPYDQSFIPGSSISFTAKGRDKSMASAGLPADGFFLWELSDSSFGTIDENGKFISNGKTGELQVILKYQGNEVGKSIIEIAQPDEIYFTAPELTVAKNSEANLNLITKFEKRNVNWSLQDIEFEIPEGMGTIDESGILHTGDKIVSGTITARLKGTSLTAQIKVSVGKLPEVLFNFENALGGWKTSTAGRGEKVALSLSSYPAPVRFGSQSLKLDFDLTNAQTGTTLGAYAGPGTNTPIPDNPSSIGMWVYATPEAQGYWLRMLIVDGNNKSQTLNLTLEKPGIDWTGWKYIEAEIPASFTGPFKLSATQTIRLMSTRSGITGPMTKGSIYIDNIRAVYGEKVDDLNPPEIQSINVDGKDFATNAVNIRANVNEFENDPFKTGIDWEKIRIFIDGKDYSQSEGHFSYDMDGYISLNGLTFADGTHQVTLMVPDKLGNQAIETVYFTVNTGSAKMEITHVQEQALLGDVFSLVVKASNLSEISGSKLKMQIDKNYPVEDVTFSNGFQTSTYSYDASTGTLTMNLVNNGETAAEADAATIQLRIPASTKEGSKLTYEMTEASLQFHTPIGESFVPTYSMKTASVDVAGAFDLTTEPILIGKPAVMTVKNTQNEVVSDAEVFALIDGNTQPILLGKTDDKGSLTVESITNEVKKIALYTVKDGKYSFKVNTQTYPALAAETEIKNIISTPTGDPYKEKGFTWMSSPLAKENTVIQLARKKDYEKKGNKSLETVTGSSTNQVFSGEQDITKNGIVRVNEVTAKKLQQGTTYVYRVGDGENWSELLEFSTLQRKQSFEFAILGDTQSPSDLSDFEKILGDLDKKDLSFMIHVGDVIDESSKFNQWDATLGIMSQFNQIRSTDLVAALGNHEYMGDADGHLAKAIFNAPDNGPDADKGGTYSVDYNNMHISVLGYTDNAEILNKQLEWLKQDVQNSDKPWKILVTHKPPYYTNPSGGNALMKEKLPPVVDELGIDIVFSGHDHSYGRTKKLKAEKEDPNGTVYVIVGTTGKKHYDAVTDEKFDYVNTDNIAVSIQAKVDKDQITFTTITSDGEIIDEFTVVNPDYHEEEEEVQE</sequence>
<dbReference type="PANTHER" id="PTHR40446:SF2">
    <property type="entry name" value="N-ACETYLGLUCOSAMINE-1-PHOSPHODIESTER ALPHA-N-ACETYLGLUCOSAMINIDASE"/>
    <property type="match status" value="1"/>
</dbReference>
<dbReference type="RefSeq" id="WP_338449503.1">
    <property type="nucleotide sequence ID" value="NZ_CP137640.1"/>
</dbReference>
<dbReference type="Pfam" id="PF16656">
    <property type="entry name" value="Pur_ac_phosph_N"/>
    <property type="match status" value="1"/>
</dbReference>
<protein>
    <submittedName>
        <fullName evidence="6">Phosphodiester glycosidase family protein</fullName>
    </submittedName>
</protein>
<dbReference type="InterPro" id="IPR004843">
    <property type="entry name" value="Calcineurin-like_PHP"/>
</dbReference>
<dbReference type="PANTHER" id="PTHR40446">
    <property type="entry name" value="N-ACETYLGLUCOSAMINE-1-PHOSPHODIESTER ALPHA-N-ACETYLGLUCOSAMINIDASE"/>
    <property type="match status" value="1"/>
</dbReference>
<dbReference type="Gene3D" id="2.60.120.430">
    <property type="entry name" value="Galactose-binding lectin"/>
    <property type="match status" value="1"/>
</dbReference>
<dbReference type="SUPFAM" id="SSF49363">
    <property type="entry name" value="Purple acid phosphatase, N-terminal domain"/>
    <property type="match status" value="1"/>
</dbReference>